<dbReference type="Proteomes" id="UP000428328">
    <property type="component" value="Chromosome"/>
</dbReference>
<dbReference type="AlphaFoldDB" id="A0A6I6JF63"/>
<protein>
    <submittedName>
        <fullName evidence="1">Uncharacterized protein</fullName>
    </submittedName>
</protein>
<evidence type="ECO:0000313" key="1">
    <source>
        <dbReference type="EMBL" id="QGY41476.1"/>
    </source>
</evidence>
<name>A0A6I6JF63_9BACT</name>
<organism evidence="1 2">
    <name type="scientific">Pseudodesulfovibrio cashew</name>
    <dbReference type="NCBI Taxonomy" id="2678688"/>
    <lineage>
        <taxon>Bacteria</taxon>
        <taxon>Pseudomonadati</taxon>
        <taxon>Thermodesulfobacteriota</taxon>
        <taxon>Desulfovibrionia</taxon>
        <taxon>Desulfovibrionales</taxon>
        <taxon>Desulfovibrionaceae</taxon>
    </lineage>
</organism>
<dbReference type="RefSeq" id="WP_158949791.1">
    <property type="nucleotide sequence ID" value="NZ_CP046400.1"/>
</dbReference>
<gene>
    <name evidence="1" type="ORF">GM415_15575</name>
</gene>
<evidence type="ECO:0000313" key="2">
    <source>
        <dbReference type="Proteomes" id="UP000428328"/>
    </source>
</evidence>
<sequence>MAFTDHCEIFASISESLINSLVANVARQRPSLFNYGTKSFVDSPQFMCSEIEVSPGLPGNQPHVTLEHPLPVPGADGYAFEWCAQLVKLEIDFHPFNHVHLPPELSPGTQTLALHATLCAAIACPSKKDLQHLGEKEGDKYPVIDPAQAFASESSHQNLSDKEWELFPFNPELLNCFCIELFATAHLITNDTTVGPVLRIELTGLEIVDIKPDGLEQNLECFIATTVSLGILPRLRLAVRDLLFDLNEFGQLSIGLTVPSASVPYNPSIEKDRLSVFVDVNFS</sequence>
<reference evidence="1 2" key="1">
    <citation type="submission" date="2019-11" db="EMBL/GenBank/DDBJ databases">
        <authorList>
            <person name="Zheng R.K."/>
            <person name="Sun C.M."/>
        </authorList>
    </citation>
    <scope>NUCLEOTIDE SEQUENCE [LARGE SCALE GENOMIC DNA]</scope>
    <source>
        <strain evidence="1 2">SRB007</strain>
    </source>
</reference>
<proteinExistence type="predicted"/>
<dbReference type="KEGG" id="psel:GM415_15575"/>
<keyword evidence="2" id="KW-1185">Reference proteome</keyword>
<dbReference type="EMBL" id="CP046400">
    <property type="protein sequence ID" value="QGY41476.1"/>
    <property type="molecule type" value="Genomic_DNA"/>
</dbReference>
<accession>A0A6I6JF63</accession>